<dbReference type="Pfam" id="PF00405">
    <property type="entry name" value="Transferrin"/>
    <property type="match status" value="2"/>
</dbReference>
<keyword evidence="1" id="KW-0732">Signal</keyword>
<evidence type="ECO:0000259" key="2">
    <source>
        <dbReference type="PROSITE" id="PS51408"/>
    </source>
</evidence>
<sequence>MFVNMMTLIQVILISLISQITAEKLRFCVARNTPEAQNVPMTFGELVHQNDSDAVDCIFVNDRYNCLRRLENGDADAAVFEPEDLVTYSTSEGESPILITHELRLARTDKARFEMVILVSDKIKNLSDIKNKKFCHPGFDSDVIDWTRIFANFFQTWVIPSNCDQNMTLFENSISSFSKFFEAACIAGPWTYDTHEDSRLKLKYRNLCSLCDNPNGCYAGDKYHGREGALLCLTDNVGDIAWVRLDDAKRHFSAQKIDNSSYSYLCPDGETVKSLDLGRPCTWIAKPFPVIVSRRAAAARVSGLIRNITYKVSFSQRKFVELLENYHVTPVETEVLQTPVDYLNQFAGFRGVYMRMPCMPSRRVKWCVASNLEDSKCQWIRDAAFSHGIEPAISCYQQPGRKACIDAVERNDCDIFVTMPEEMTQIYEKNVIPLLQIVPKKNEDLNIIGIIVKNNSKIKNIKDLEGTRACFTKHLSVGWNAFIAVMRNHSDNPMWNCPDDRPITHFFQNIYLNNVFVIDNNESKSEVERTYDCLISGRGDVAIVDLHPKNDSHKFDNLRKICIYKPKYFNEECILTWTSLGSIIVNSNMTELRRNEITGMLMQLNAWFGSKFIGQAPAISLYGFFDTHLGVIFPEKSHSLQADTDHIRLPRNYQDILKQLNKTNNNYACSSVSLRANSYIFYLTFLIFLKVCLKSM</sequence>
<proteinExistence type="predicted"/>
<name>A0A8J2E3X9_COTCN</name>
<dbReference type="GO" id="GO:0005785">
    <property type="term" value="C:signal recognition particle receptor complex"/>
    <property type="evidence" value="ECO:0007669"/>
    <property type="project" value="TreeGrafter"/>
</dbReference>
<dbReference type="GO" id="GO:0045047">
    <property type="term" value="P:protein targeting to ER"/>
    <property type="evidence" value="ECO:0007669"/>
    <property type="project" value="TreeGrafter"/>
</dbReference>
<dbReference type="PROSITE" id="PS51408">
    <property type="entry name" value="TRANSFERRIN_LIKE_4"/>
    <property type="match status" value="2"/>
</dbReference>
<feature type="signal peptide" evidence="1">
    <location>
        <begin position="1"/>
        <end position="22"/>
    </location>
</feature>
<dbReference type="SUPFAM" id="SSF53850">
    <property type="entry name" value="Periplasmic binding protein-like II"/>
    <property type="match status" value="2"/>
</dbReference>
<dbReference type="Proteomes" id="UP000786811">
    <property type="component" value="Unassembled WGS sequence"/>
</dbReference>
<dbReference type="Gene3D" id="3.40.190.10">
    <property type="entry name" value="Periplasmic binding protein-like II"/>
    <property type="match status" value="3"/>
</dbReference>
<gene>
    <name evidence="3" type="ORF">HICCMSTLAB_LOCUS2227</name>
</gene>
<dbReference type="EMBL" id="CAJNRD030001117">
    <property type="protein sequence ID" value="CAG5076591.1"/>
    <property type="molecule type" value="Genomic_DNA"/>
</dbReference>
<dbReference type="AlphaFoldDB" id="A0A8J2E3X9"/>
<feature type="chain" id="PRO_5035318643" evidence="1">
    <location>
        <begin position="23"/>
        <end position="696"/>
    </location>
</feature>
<evidence type="ECO:0000313" key="3">
    <source>
        <dbReference type="EMBL" id="CAG5076591.1"/>
    </source>
</evidence>
<evidence type="ECO:0000256" key="1">
    <source>
        <dbReference type="SAM" id="SignalP"/>
    </source>
</evidence>
<reference evidence="3" key="1">
    <citation type="submission" date="2021-04" db="EMBL/GenBank/DDBJ databases">
        <authorList>
            <person name="Chebbi M.A.C M."/>
        </authorList>
    </citation>
    <scope>NUCLEOTIDE SEQUENCE</scope>
</reference>
<evidence type="ECO:0000313" key="4">
    <source>
        <dbReference type="Proteomes" id="UP000786811"/>
    </source>
</evidence>
<keyword evidence="4" id="KW-1185">Reference proteome</keyword>
<feature type="domain" description="Transferrin-like" evidence="2">
    <location>
        <begin position="364"/>
        <end position="696"/>
    </location>
</feature>
<protein>
    <submittedName>
        <fullName evidence="3">Transferrin</fullName>
    </submittedName>
</protein>
<feature type="domain" description="Transferrin-like" evidence="2">
    <location>
        <begin position="25"/>
        <end position="351"/>
    </location>
</feature>
<dbReference type="SMART" id="SM00094">
    <property type="entry name" value="TR_FER"/>
    <property type="match status" value="1"/>
</dbReference>
<dbReference type="PRINTS" id="PR00422">
    <property type="entry name" value="TRANSFERRIN"/>
</dbReference>
<dbReference type="InterPro" id="IPR001156">
    <property type="entry name" value="Transferrin-like_dom"/>
</dbReference>
<accession>A0A8J2E3X9</accession>
<dbReference type="OrthoDB" id="8170333at2759"/>
<dbReference type="PANTHER" id="PTHR11485">
    <property type="entry name" value="TRANSFERRIN"/>
    <property type="match status" value="1"/>
</dbReference>
<dbReference type="PANTHER" id="PTHR11485:SF34">
    <property type="entry name" value="SIGNAL RECOGNITION PARTICLE RECEPTOR SUBUNIT BETA"/>
    <property type="match status" value="1"/>
</dbReference>
<organism evidence="3 4">
    <name type="scientific">Cotesia congregata</name>
    <name type="common">Parasitoid wasp</name>
    <name type="synonym">Apanteles congregatus</name>
    <dbReference type="NCBI Taxonomy" id="51543"/>
    <lineage>
        <taxon>Eukaryota</taxon>
        <taxon>Metazoa</taxon>
        <taxon>Ecdysozoa</taxon>
        <taxon>Arthropoda</taxon>
        <taxon>Hexapoda</taxon>
        <taxon>Insecta</taxon>
        <taxon>Pterygota</taxon>
        <taxon>Neoptera</taxon>
        <taxon>Endopterygota</taxon>
        <taxon>Hymenoptera</taxon>
        <taxon>Apocrita</taxon>
        <taxon>Ichneumonoidea</taxon>
        <taxon>Braconidae</taxon>
        <taxon>Microgastrinae</taxon>
        <taxon>Cotesia</taxon>
    </lineage>
</organism>
<comment type="caution">
    <text evidence="3">The sequence shown here is derived from an EMBL/GenBank/DDBJ whole genome shotgun (WGS) entry which is preliminary data.</text>
</comment>